<evidence type="ECO:0000313" key="3">
    <source>
        <dbReference type="EMBL" id="ROP80819.1"/>
    </source>
</evidence>
<dbReference type="InterPro" id="IPR043143">
    <property type="entry name" value="Mal/L-sulf/L-lact_DH-like_NADP"/>
</dbReference>
<name>A0A3N1KPV5_9PROT</name>
<evidence type="ECO:0000313" key="4">
    <source>
        <dbReference type="Proteomes" id="UP000278222"/>
    </source>
</evidence>
<evidence type="ECO:0000256" key="1">
    <source>
        <dbReference type="ARBA" id="ARBA00006056"/>
    </source>
</evidence>
<dbReference type="Pfam" id="PF02615">
    <property type="entry name" value="Ldh_2"/>
    <property type="match status" value="1"/>
</dbReference>
<dbReference type="Gene3D" id="1.10.1530.10">
    <property type="match status" value="1"/>
</dbReference>
<keyword evidence="2" id="KW-0560">Oxidoreductase</keyword>
<gene>
    <name evidence="3" type="ORF">EDC65_5468</name>
</gene>
<dbReference type="AlphaFoldDB" id="A0A3N1KPV5"/>
<dbReference type="Gene3D" id="3.30.1370.60">
    <property type="entry name" value="Hypothetical oxidoreductase yiak, domain 2"/>
    <property type="match status" value="1"/>
</dbReference>
<keyword evidence="4" id="KW-1185">Reference proteome</keyword>
<reference evidence="3 4" key="1">
    <citation type="submission" date="2018-11" db="EMBL/GenBank/DDBJ databases">
        <title>Genomic Encyclopedia of Type Strains, Phase IV (KMG-IV): sequencing the most valuable type-strain genomes for metagenomic binning, comparative biology and taxonomic classification.</title>
        <authorList>
            <person name="Goeker M."/>
        </authorList>
    </citation>
    <scope>NUCLEOTIDE SEQUENCE [LARGE SCALE GENOMIC DNA]</scope>
    <source>
        <strain evidence="3 4">DSM 5900</strain>
    </source>
</reference>
<dbReference type="OrthoDB" id="9811519at2"/>
<dbReference type="Proteomes" id="UP000278222">
    <property type="component" value="Unassembled WGS sequence"/>
</dbReference>
<comment type="similarity">
    <text evidence="1">Belongs to the LDH2/MDH2 oxidoreductase family.</text>
</comment>
<organism evidence="3 4">
    <name type="scientific">Stella humosa</name>
    <dbReference type="NCBI Taxonomy" id="94"/>
    <lineage>
        <taxon>Bacteria</taxon>
        <taxon>Pseudomonadati</taxon>
        <taxon>Pseudomonadota</taxon>
        <taxon>Alphaproteobacteria</taxon>
        <taxon>Rhodospirillales</taxon>
        <taxon>Stellaceae</taxon>
        <taxon>Stella</taxon>
    </lineage>
</organism>
<dbReference type="InterPro" id="IPR043144">
    <property type="entry name" value="Mal/L-sulf/L-lact_DH-like_ah"/>
</dbReference>
<sequence length="335" mass="34170">MSIVLTVAELTDLVAEVLVRHGLARDSARCVAGVVAAAERDGSRSHGLFRLPGYVATLKSGWIDGNARPVVTEVAPGVVAVDAANGFAQPALAAGSPLLIAKARSQGIAAMAIRNSHHFAALWPDVEPFAEAGFVALACVNARSRVAPWGATRKFLGTNPMAFACPRDGAPPLVWDQASSVIAQGEVLLAARDGHDLPDGVGLDAAGQATNDPRAVLDGGAMLPFGGHKGSGIAFMVEILAAAVTGGRFGFEDGSAAFPGAQTSNAGECVILIDPARAGGTDVGSRIAGLFEGFAAAGVSRLPGDARYARRSRSIAEGVSIPAETYETVQRLLAG</sequence>
<dbReference type="GO" id="GO:0016491">
    <property type="term" value="F:oxidoreductase activity"/>
    <property type="evidence" value="ECO:0007669"/>
    <property type="project" value="UniProtKB-KW"/>
</dbReference>
<evidence type="ECO:0000256" key="2">
    <source>
        <dbReference type="ARBA" id="ARBA00023002"/>
    </source>
</evidence>
<dbReference type="EMBL" id="RJKX01000020">
    <property type="protein sequence ID" value="ROP80819.1"/>
    <property type="molecule type" value="Genomic_DNA"/>
</dbReference>
<proteinExistence type="inferred from homology"/>
<dbReference type="SUPFAM" id="SSF89733">
    <property type="entry name" value="L-sulfolactate dehydrogenase-like"/>
    <property type="match status" value="1"/>
</dbReference>
<accession>A0A3N1KPV5</accession>
<dbReference type="PANTHER" id="PTHR11091">
    <property type="entry name" value="OXIDOREDUCTASE-RELATED"/>
    <property type="match status" value="1"/>
</dbReference>
<dbReference type="InterPro" id="IPR003767">
    <property type="entry name" value="Malate/L-lactate_DH-like"/>
</dbReference>
<comment type="caution">
    <text evidence="3">The sequence shown here is derived from an EMBL/GenBank/DDBJ whole genome shotgun (WGS) entry which is preliminary data.</text>
</comment>
<dbReference type="InterPro" id="IPR036111">
    <property type="entry name" value="Mal/L-sulfo/L-lacto_DH-like_sf"/>
</dbReference>
<dbReference type="RefSeq" id="WP_123695703.1">
    <property type="nucleotide sequence ID" value="NZ_AP019700.1"/>
</dbReference>
<protein>
    <submittedName>
        <fullName evidence="3">Delta1-piperideine-2-carboxylate reductase</fullName>
    </submittedName>
</protein>
<dbReference type="PANTHER" id="PTHR11091:SF0">
    <property type="entry name" value="MALATE DEHYDROGENASE"/>
    <property type="match status" value="1"/>
</dbReference>